<evidence type="ECO:0000256" key="1">
    <source>
        <dbReference type="ARBA" id="ARBA00023004"/>
    </source>
</evidence>
<organism evidence="3 4">
    <name type="scientific">Mastigocoleus testarum BC008</name>
    <dbReference type="NCBI Taxonomy" id="371196"/>
    <lineage>
        <taxon>Bacteria</taxon>
        <taxon>Bacillati</taxon>
        <taxon>Cyanobacteriota</taxon>
        <taxon>Cyanophyceae</taxon>
        <taxon>Nostocales</taxon>
        <taxon>Hapalosiphonaceae</taxon>
        <taxon>Mastigocoleus</taxon>
    </lineage>
</organism>
<dbReference type="PANTHER" id="PTHR43151:SF1">
    <property type="entry name" value="SSR2333 PROTEIN"/>
    <property type="match status" value="1"/>
</dbReference>
<keyword evidence="4" id="KW-1185">Reference proteome</keyword>
<name>A0A0V7ZML4_9CYAN</name>
<dbReference type="Proteomes" id="UP000053372">
    <property type="component" value="Unassembled WGS sequence"/>
</dbReference>
<dbReference type="InterPro" id="IPR007167">
    <property type="entry name" value="Fe-transptr_FeoA-like"/>
</dbReference>
<evidence type="ECO:0000313" key="4">
    <source>
        <dbReference type="Proteomes" id="UP000053372"/>
    </source>
</evidence>
<dbReference type="OrthoDB" id="9811076at2"/>
<keyword evidence="1" id="KW-0408">Iron</keyword>
<dbReference type="InterPro" id="IPR008988">
    <property type="entry name" value="Transcriptional_repressor_C"/>
</dbReference>
<comment type="caution">
    <text evidence="3">The sequence shown here is derived from an EMBL/GenBank/DDBJ whole genome shotgun (WGS) entry which is preliminary data.</text>
</comment>
<evidence type="ECO:0000313" key="3">
    <source>
        <dbReference type="EMBL" id="KST65772.1"/>
    </source>
</evidence>
<dbReference type="SMART" id="SM00899">
    <property type="entry name" value="FeoA"/>
    <property type="match status" value="1"/>
</dbReference>
<feature type="domain" description="Ferrous iron transporter FeoA-like" evidence="2">
    <location>
        <begin position="47"/>
        <end position="117"/>
    </location>
</feature>
<gene>
    <name evidence="3" type="ORF">BC008_22615</name>
</gene>
<dbReference type="PANTHER" id="PTHR43151">
    <property type="entry name" value="FEOA FAMILY PROTEIN"/>
    <property type="match status" value="1"/>
</dbReference>
<proteinExistence type="predicted"/>
<dbReference type="AlphaFoldDB" id="A0A0V7ZML4"/>
<dbReference type="GO" id="GO:0046914">
    <property type="term" value="F:transition metal ion binding"/>
    <property type="evidence" value="ECO:0007669"/>
    <property type="project" value="InterPro"/>
</dbReference>
<accession>A0A0V7ZML4</accession>
<reference evidence="3 4" key="1">
    <citation type="journal article" date="2015" name="Genome Announc.">
        <title>Draft Genome of the Euendolithic (true boring) Cyanobacterium Mastigocoleus testarum strain BC008.</title>
        <authorList>
            <person name="Guida B.S."/>
            <person name="Garcia-Pichel F."/>
        </authorList>
    </citation>
    <scope>NUCLEOTIDE SEQUENCE [LARGE SCALE GENOMIC DNA]</scope>
    <source>
        <strain evidence="3 4">BC008</strain>
    </source>
</reference>
<evidence type="ECO:0000259" key="2">
    <source>
        <dbReference type="SMART" id="SM00899"/>
    </source>
</evidence>
<dbReference type="InterPro" id="IPR053184">
    <property type="entry name" value="FeoA-like"/>
</dbReference>
<protein>
    <recommendedName>
        <fullName evidence="2">Ferrous iron transporter FeoA-like domain-containing protein</fullName>
    </recommendedName>
</protein>
<dbReference type="Gene3D" id="2.30.30.90">
    <property type="match status" value="1"/>
</dbReference>
<dbReference type="InterPro" id="IPR038157">
    <property type="entry name" value="FeoA_core_dom"/>
</dbReference>
<dbReference type="EMBL" id="LMTZ01000104">
    <property type="protein sequence ID" value="KST65772.1"/>
    <property type="molecule type" value="Genomic_DNA"/>
</dbReference>
<dbReference type="RefSeq" id="WP_058183963.1">
    <property type="nucleotide sequence ID" value="NZ_LMTZ01000104.1"/>
</dbReference>
<dbReference type="Pfam" id="PF04023">
    <property type="entry name" value="FeoA"/>
    <property type="match status" value="1"/>
</dbReference>
<sequence length="120" mass="13015">MNNYDGNQYQKGNNSAQNTQYFLAQQDGKVRKAQESSYDRVNISKPFPLAMASQGESLQILQLKGSEGTVHRLIAMGFVPGSKIKLINIIGGSVIVAIGDNRIGLGVGMAQKIMCIKEVN</sequence>
<dbReference type="SUPFAM" id="SSF50037">
    <property type="entry name" value="C-terminal domain of transcriptional repressors"/>
    <property type="match status" value="1"/>
</dbReference>